<proteinExistence type="predicted"/>
<protein>
    <submittedName>
        <fullName evidence="1">Uncharacterized protein</fullName>
    </submittedName>
</protein>
<reference evidence="2" key="2">
    <citation type="journal article" date="2016" name="Sci. Rep.">
        <title>Dictyocaulus viviparus genome, variome and transcriptome elucidate lungworm biology and support future intervention.</title>
        <authorList>
            <person name="McNulty S.N."/>
            <person name="Strube C."/>
            <person name="Rosa B.A."/>
            <person name="Martin J.C."/>
            <person name="Tyagi R."/>
            <person name="Choi Y.J."/>
            <person name="Wang Q."/>
            <person name="Hallsworth Pepin K."/>
            <person name="Zhang X."/>
            <person name="Ozersky P."/>
            <person name="Wilson R.K."/>
            <person name="Sternberg P.W."/>
            <person name="Gasser R.B."/>
            <person name="Mitreva M."/>
        </authorList>
    </citation>
    <scope>NUCLEOTIDE SEQUENCE [LARGE SCALE GENOMIC DNA]</scope>
    <source>
        <strain evidence="2">HannoverDv2000</strain>
    </source>
</reference>
<dbReference type="AlphaFoldDB" id="A0A0D8XKQ5"/>
<name>A0A0D8XKQ5_DICVI</name>
<evidence type="ECO:0000313" key="1">
    <source>
        <dbReference type="EMBL" id="KJH45130.1"/>
    </source>
</evidence>
<dbReference type="EMBL" id="KN716425">
    <property type="protein sequence ID" value="KJH45130.1"/>
    <property type="molecule type" value="Genomic_DNA"/>
</dbReference>
<evidence type="ECO:0000313" key="2">
    <source>
        <dbReference type="Proteomes" id="UP000053766"/>
    </source>
</evidence>
<accession>A0A0D8XKQ5</accession>
<dbReference type="Proteomes" id="UP000053766">
    <property type="component" value="Unassembled WGS sequence"/>
</dbReference>
<keyword evidence="2" id="KW-1185">Reference proteome</keyword>
<dbReference type="OrthoDB" id="5864838at2759"/>
<organism evidence="1 2">
    <name type="scientific">Dictyocaulus viviparus</name>
    <name type="common">Bovine lungworm</name>
    <dbReference type="NCBI Taxonomy" id="29172"/>
    <lineage>
        <taxon>Eukaryota</taxon>
        <taxon>Metazoa</taxon>
        <taxon>Ecdysozoa</taxon>
        <taxon>Nematoda</taxon>
        <taxon>Chromadorea</taxon>
        <taxon>Rhabditida</taxon>
        <taxon>Rhabditina</taxon>
        <taxon>Rhabditomorpha</taxon>
        <taxon>Strongyloidea</taxon>
        <taxon>Metastrongylidae</taxon>
        <taxon>Dictyocaulus</taxon>
    </lineage>
</organism>
<sequence length="143" mass="15672">MVGFDNTSSCATGHGVVSVIKGRFLNLMVGFDNTSSCATGHGVVSELKGAEYLKNKLAGLPVNNALEFLANVRKIAREIDFEADSVSAELAVIEESYPKILLTLHDFKQDLQSLREEVCLLRSRYETFVSSFTFLIGKVVIIP</sequence>
<reference evidence="1 2" key="1">
    <citation type="submission" date="2013-11" db="EMBL/GenBank/DDBJ databases">
        <title>Draft genome of the bovine lungworm Dictyocaulus viviparus.</title>
        <authorList>
            <person name="Mitreva M."/>
        </authorList>
    </citation>
    <scope>NUCLEOTIDE SEQUENCE [LARGE SCALE GENOMIC DNA]</scope>
    <source>
        <strain evidence="1 2">HannoverDv2000</strain>
    </source>
</reference>
<gene>
    <name evidence="1" type="ORF">DICVIV_08825</name>
</gene>